<feature type="region of interest" description="Disordered" evidence="5">
    <location>
        <begin position="405"/>
        <end position="429"/>
    </location>
</feature>
<keyword evidence="3" id="KW-0732">Signal</keyword>
<feature type="compositionally biased region" description="Polar residues" evidence="5">
    <location>
        <begin position="310"/>
        <end position="321"/>
    </location>
</feature>
<dbReference type="Pfam" id="PF05990">
    <property type="entry name" value="DUF900"/>
    <property type="match status" value="1"/>
</dbReference>
<comment type="caution">
    <text evidence="6">The sequence shown here is derived from an EMBL/GenBank/DDBJ whole genome shotgun (WGS) entry which is preliminary data.</text>
</comment>
<dbReference type="SUPFAM" id="SSF53474">
    <property type="entry name" value="alpha/beta-Hydrolases"/>
    <property type="match status" value="1"/>
</dbReference>
<feature type="compositionally biased region" description="Gly residues" evidence="5">
    <location>
        <begin position="342"/>
        <end position="368"/>
    </location>
</feature>
<proteinExistence type="predicted"/>
<dbReference type="InterPro" id="IPR010297">
    <property type="entry name" value="DUF900_hydrolase"/>
</dbReference>
<organism evidence="6 7">
    <name type="scientific">Phragmitibacter flavus</name>
    <dbReference type="NCBI Taxonomy" id="2576071"/>
    <lineage>
        <taxon>Bacteria</taxon>
        <taxon>Pseudomonadati</taxon>
        <taxon>Verrucomicrobiota</taxon>
        <taxon>Verrucomicrobiia</taxon>
        <taxon>Verrucomicrobiales</taxon>
        <taxon>Verrucomicrobiaceae</taxon>
        <taxon>Phragmitibacter</taxon>
    </lineage>
</organism>
<evidence type="ECO:0000256" key="4">
    <source>
        <dbReference type="ARBA" id="ARBA00022837"/>
    </source>
</evidence>
<evidence type="ECO:0000256" key="1">
    <source>
        <dbReference type="ARBA" id="ARBA00004613"/>
    </source>
</evidence>
<accession>A0A5R8KM19</accession>
<dbReference type="Proteomes" id="UP000306196">
    <property type="component" value="Unassembled WGS sequence"/>
</dbReference>
<evidence type="ECO:0000256" key="3">
    <source>
        <dbReference type="ARBA" id="ARBA00022729"/>
    </source>
</evidence>
<sequence length="1304" mass="144093">MIYKLTHPTISPTNPKSLSGVYLDYQMVDATDTDLDGIPDRIEQWYAANGEPMDYTNPADGGGDLDGDRINNRTAYEQGWSLIAYRGQYDSDLDRMTDAQEDYWSSIYPGSFNKNRFADAVEDYDQDGLFNYEELEQNLDPGNPHSKFTGITDGQYAAWQRAIGTPGYYGYLDGQPISTPPSHGEQADWDGDGIPEGYAAFVNDGHTVPNGPTHPVDQDNDGMSNEWEHRHQFEPRDSRDAGPATGFVVATEPTEGRNESTESEWQAYELAVLGDFDRDGLSNLREFLLGTHPKIADTDGDGINDGTEVQAGSNPTDINSEPTTVTPITPPRINLELSGIHLQGGTGSGNSGTGGGNSGGGSGNGSGNNNGPQPTEEELDNATRLTPFIVQYSGWKGGSISSAGGSYSPGTPEGVGMRPVASTAPSTPSTYTGYIQKYRYKQQGANDAPTPEPVGDPIEHAGLSGDSAAWITANSTPQPAYHIIKTSVEAQRELDGRFIQAHKILITTDSFNAPVNTQQEAIDEATYQNLNRNPEPTKYALGPVTTWQSAYTGGGPVENPEPGEPAMEEYIIEAVPEQNHPPTHTYTSPTPGWYGNLLSYPVQSQSEEHQGESVNLSPKLETLPNGDFFIKSVPIKWNGGPVAVAKNRLEEREIQYTGPGGEQTMTGYFGTAQHGKVRVIWTSEWGGMLDETTKAAWQSRYLVALVDVTEPHDQSGPQTIEYKWVKSLKEFMAQSQPTEIKAPAPFAAMLKSQALVLLPVELLVDHNRDGELNTSDNPTEEKPFRFWINNDDDPESNDELDDEPVAVSASNGGIHSPHIDGIRDLEDFTRLHLNVESILEMLKSGDMELGFKFVEGDGSPLIRIFNAVDFEEGSESYLKDKDKATEQCTGEFRQKLLSVGRYSQEYLPKTFWQSEKGNRPVAHFIWEASAKGKAKLVVMFRNKSGTESEACGVWLKLMDVHEMYQRARITAEPEEIDDPWDDDRPDALQWVWDPNGNPHVEDPDVEEKTLIFVHGWRMTYHDYDSWGQTTFKRLWQMGYKGRFYTFRWPTHSGDNDGLPDIYKPGATTYNPSEYRAWLSGPALANFVNQLPNANNRCLFAHSMGNVITGSALRNGMNLTRYALCNAAMAAQAYGDETVDFNFTTPDTDPDQSTKDQFGITDKFFEATPKTNFFLETDSALAVWETNNQLFKPNEFIIHAYAYRPGFPVGEKLIYGVVGASLASSRIVTQLSEAMGYVTKSRTKAAGTRACTTNTCITSAVNMGVGGFNFGDEHSAQWVYSIQKNYYFWLDIVTKFGFGIGNREP</sequence>
<evidence type="ECO:0000256" key="2">
    <source>
        <dbReference type="ARBA" id="ARBA00022525"/>
    </source>
</evidence>
<evidence type="ECO:0000256" key="5">
    <source>
        <dbReference type="SAM" id="MobiDB-lite"/>
    </source>
</evidence>
<keyword evidence="6" id="KW-0378">Hydrolase</keyword>
<keyword evidence="2" id="KW-0964">Secreted</keyword>
<keyword evidence="7" id="KW-1185">Reference proteome</keyword>
<keyword evidence="4" id="KW-0106">Calcium</keyword>
<dbReference type="OrthoDB" id="7054318at2"/>
<name>A0A5R8KM19_9BACT</name>
<feature type="region of interest" description="Disordered" evidence="5">
    <location>
        <begin position="298"/>
        <end position="325"/>
    </location>
</feature>
<evidence type="ECO:0000313" key="6">
    <source>
        <dbReference type="EMBL" id="TLD72869.1"/>
    </source>
</evidence>
<dbReference type="EMBL" id="VAUV01000001">
    <property type="protein sequence ID" value="TLD72869.1"/>
    <property type="molecule type" value="Genomic_DNA"/>
</dbReference>
<feature type="region of interest" description="Disordered" evidence="5">
    <location>
        <begin position="339"/>
        <end position="378"/>
    </location>
</feature>
<evidence type="ECO:0000313" key="7">
    <source>
        <dbReference type="Proteomes" id="UP000306196"/>
    </source>
</evidence>
<dbReference type="InterPro" id="IPR059100">
    <property type="entry name" value="TSP3_bac"/>
</dbReference>
<dbReference type="Gene3D" id="3.40.50.1820">
    <property type="entry name" value="alpha/beta hydrolase"/>
    <property type="match status" value="1"/>
</dbReference>
<dbReference type="GO" id="GO:0016787">
    <property type="term" value="F:hydrolase activity"/>
    <property type="evidence" value="ECO:0007669"/>
    <property type="project" value="UniProtKB-KW"/>
</dbReference>
<comment type="subcellular location">
    <subcellularLocation>
        <location evidence="1">Secreted</location>
    </subcellularLocation>
</comment>
<dbReference type="Pfam" id="PF18884">
    <property type="entry name" value="TSP3_bac"/>
    <property type="match status" value="1"/>
</dbReference>
<protein>
    <submittedName>
        <fullName evidence="6">Alpha/beta hydrolase</fullName>
    </submittedName>
</protein>
<dbReference type="InterPro" id="IPR029058">
    <property type="entry name" value="AB_hydrolase_fold"/>
</dbReference>
<reference evidence="6 7" key="1">
    <citation type="submission" date="2019-05" db="EMBL/GenBank/DDBJ databases">
        <title>Verrucobacter flavum gen. nov., sp. nov. a new member of the family Verrucomicrobiaceae.</title>
        <authorList>
            <person name="Szuroczki S."/>
            <person name="Abbaszade G."/>
            <person name="Szabo A."/>
            <person name="Felfoldi T."/>
            <person name="Schumann P."/>
            <person name="Boka K."/>
            <person name="Keki Z."/>
            <person name="Toumi M."/>
            <person name="Toth E."/>
        </authorList>
    </citation>
    <scope>NUCLEOTIDE SEQUENCE [LARGE SCALE GENOMIC DNA]</scope>
    <source>
        <strain evidence="6 7">MG-N-17</strain>
    </source>
</reference>
<gene>
    <name evidence="6" type="ORF">FEM03_01195</name>
</gene>